<organism evidence="2 3">
    <name type="scientific">Micromonas commoda (strain RCC299 / NOUM17 / CCMP2709)</name>
    <name type="common">Picoplanktonic green alga</name>
    <dbReference type="NCBI Taxonomy" id="296587"/>
    <lineage>
        <taxon>Eukaryota</taxon>
        <taxon>Viridiplantae</taxon>
        <taxon>Chlorophyta</taxon>
        <taxon>Mamiellophyceae</taxon>
        <taxon>Mamiellales</taxon>
        <taxon>Mamiellaceae</taxon>
        <taxon>Micromonas</taxon>
    </lineage>
</organism>
<dbReference type="InParanoid" id="C1E116"/>
<dbReference type="KEGG" id="mis:MICPUN_99310"/>
<dbReference type="EMBL" id="CP001324">
    <property type="protein sequence ID" value="ACO62097.1"/>
    <property type="molecule type" value="Genomic_DNA"/>
</dbReference>
<evidence type="ECO:0000313" key="2">
    <source>
        <dbReference type="EMBL" id="ACO62097.1"/>
    </source>
</evidence>
<evidence type="ECO:0000256" key="1">
    <source>
        <dbReference type="SAM" id="MobiDB-lite"/>
    </source>
</evidence>
<accession>C1E116</accession>
<gene>
    <name evidence="2" type="ORF">MICPUN_99310</name>
</gene>
<evidence type="ECO:0008006" key="4">
    <source>
        <dbReference type="Google" id="ProtNLM"/>
    </source>
</evidence>
<dbReference type="InterPro" id="IPR036869">
    <property type="entry name" value="J_dom_sf"/>
</dbReference>
<evidence type="ECO:0000313" key="3">
    <source>
        <dbReference type="Proteomes" id="UP000002009"/>
    </source>
</evidence>
<sequence>MASSDDDVTRPPEEGLTVSASIGPRFGNAGVWREAVANSYYAARADEDEISLRVAEADREARESARWREECEKERRAIAERIKARHGAYPPKPAPATPAEMDARRASKKAEIMRLSKRDEENKMLRARILPPHQYDGEFPEEMRKHGRVLEHGGVYADTALWRRHEAEWEEFMETARGMSIIRKRQIPFPEAGGAALYRHLILKSIHEFNLSEEDAEKFAFRRCAMRWHPDKVMTAVGIRLLPEEYDEVGAKCVEVFREVQEEHKNRLRLRGTLPSGCD</sequence>
<reference evidence="2 3" key="1">
    <citation type="journal article" date="2009" name="Science">
        <title>Green evolution and dynamic adaptations revealed by genomes of the marine picoeukaryotes Micromonas.</title>
        <authorList>
            <person name="Worden A.Z."/>
            <person name="Lee J.H."/>
            <person name="Mock T."/>
            <person name="Rouze P."/>
            <person name="Simmons M.P."/>
            <person name="Aerts A.L."/>
            <person name="Allen A.E."/>
            <person name="Cuvelier M.L."/>
            <person name="Derelle E."/>
            <person name="Everett M.V."/>
            <person name="Foulon E."/>
            <person name="Grimwood J."/>
            <person name="Gundlach H."/>
            <person name="Henrissat B."/>
            <person name="Napoli C."/>
            <person name="McDonald S.M."/>
            <person name="Parker M.S."/>
            <person name="Rombauts S."/>
            <person name="Salamov A."/>
            <person name="Von Dassow P."/>
            <person name="Badger J.H."/>
            <person name="Coutinho P.M."/>
            <person name="Demir E."/>
            <person name="Dubchak I."/>
            <person name="Gentemann C."/>
            <person name="Eikrem W."/>
            <person name="Gready J.E."/>
            <person name="John U."/>
            <person name="Lanier W."/>
            <person name="Lindquist E.A."/>
            <person name="Lucas S."/>
            <person name="Mayer K.F."/>
            <person name="Moreau H."/>
            <person name="Not F."/>
            <person name="Otillar R."/>
            <person name="Panaud O."/>
            <person name="Pangilinan J."/>
            <person name="Paulsen I."/>
            <person name="Piegu B."/>
            <person name="Poliakov A."/>
            <person name="Robbens S."/>
            <person name="Schmutz J."/>
            <person name="Toulza E."/>
            <person name="Wyss T."/>
            <person name="Zelensky A."/>
            <person name="Zhou K."/>
            <person name="Armbrust E.V."/>
            <person name="Bhattacharya D."/>
            <person name="Goodenough U.W."/>
            <person name="Van de Peer Y."/>
            <person name="Grigoriev I.V."/>
        </authorList>
    </citation>
    <scope>NUCLEOTIDE SEQUENCE [LARGE SCALE GENOMIC DNA]</scope>
    <source>
        <strain evidence="3">RCC299 / NOUM17</strain>
    </source>
</reference>
<keyword evidence="3" id="KW-1185">Reference proteome</keyword>
<name>C1E116_MICCC</name>
<dbReference type="RefSeq" id="XP_002500839.1">
    <property type="nucleotide sequence ID" value="XM_002500793.1"/>
</dbReference>
<dbReference type="GeneID" id="8241588"/>
<feature type="region of interest" description="Disordered" evidence="1">
    <location>
        <begin position="1"/>
        <end position="25"/>
    </location>
</feature>
<dbReference type="Gene3D" id="1.10.287.110">
    <property type="entry name" value="DnaJ domain"/>
    <property type="match status" value="1"/>
</dbReference>
<dbReference type="AlphaFoldDB" id="C1E116"/>
<dbReference type="Proteomes" id="UP000002009">
    <property type="component" value="Chromosome 3"/>
</dbReference>
<proteinExistence type="predicted"/>
<protein>
    <recommendedName>
        <fullName evidence="4">J domain-containing protein</fullName>
    </recommendedName>
</protein>